<organism evidence="2 3">
    <name type="scientific">Candolleomyces aberdarensis</name>
    <dbReference type="NCBI Taxonomy" id="2316362"/>
    <lineage>
        <taxon>Eukaryota</taxon>
        <taxon>Fungi</taxon>
        <taxon>Dikarya</taxon>
        <taxon>Basidiomycota</taxon>
        <taxon>Agaricomycotina</taxon>
        <taxon>Agaricomycetes</taxon>
        <taxon>Agaricomycetidae</taxon>
        <taxon>Agaricales</taxon>
        <taxon>Agaricineae</taxon>
        <taxon>Psathyrellaceae</taxon>
        <taxon>Candolleomyces</taxon>
    </lineage>
</organism>
<evidence type="ECO:0000256" key="1">
    <source>
        <dbReference type="SAM" id="Phobius"/>
    </source>
</evidence>
<feature type="transmembrane region" description="Helical" evidence="1">
    <location>
        <begin position="7"/>
        <end position="30"/>
    </location>
</feature>
<gene>
    <name evidence="2" type="ORF">EST38_g13305</name>
</gene>
<keyword evidence="3" id="KW-1185">Reference proteome</keyword>
<proteinExistence type="predicted"/>
<dbReference type="AlphaFoldDB" id="A0A4Q2D2J8"/>
<name>A0A4Q2D2J8_9AGAR</name>
<accession>A0A4Q2D2J8</accession>
<feature type="transmembrane region" description="Helical" evidence="1">
    <location>
        <begin position="42"/>
        <end position="67"/>
    </location>
</feature>
<sequence>MRVYTGVITILIESAAPLTIFGVINAAMILRVGNALSAHPAAIIVCSTLFDGFFYSFCALSPHLIIFRVTTGRSFTKFPSVKDGVLTNPIHFAQGTAETSFLHSTLDRELGRNRDVNTEQGLNGSIEEPTRARASIIHIT</sequence>
<dbReference type="Proteomes" id="UP000290288">
    <property type="component" value="Unassembled WGS sequence"/>
</dbReference>
<evidence type="ECO:0000313" key="3">
    <source>
        <dbReference type="Proteomes" id="UP000290288"/>
    </source>
</evidence>
<keyword evidence="1" id="KW-1133">Transmembrane helix</keyword>
<reference evidence="2 3" key="1">
    <citation type="submission" date="2019-01" db="EMBL/GenBank/DDBJ databases">
        <title>Draft genome sequence of Psathyrella aberdarensis IHI B618.</title>
        <authorList>
            <person name="Buettner E."/>
            <person name="Kellner H."/>
        </authorList>
    </citation>
    <scope>NUCLEOTIDE SEQUENCE [LARGE SCALE GENOMIC DNA]</scope>
    <source>
        <strain evidence="2 3">IHI B618</strain>
    </source>
</reference>
<comment type="caution">
    <text evidence="2">The sequence shown here is derived from an EMBL/GenBank/DDBJ whole genome shotgun (WGS) entry which is preliminary data.</text>
</comment>
<dbReference type="OrthoDB" id="3037953at2759"/>
<evidence type="ECO:0000313" key="2">
    <source>
        <dbReference type="EMBL" id="RXW12551.1"/>
    </source>
</evidence>
<keyword evidence="1" id="KW-0812">Transmembrane</keyword>
<keyword evidence="1" id="KW-0472">Membrane</keyword>
<protein>
    <submittedName>
        <fullName evidence="2">Uncharacterized protein</fullName>
    </submittedName>
</protein>
<dbReference type="EMBL" id="SDEE01001204">
    <property type="protein sequence ID" value="RXW12551.1"/>
    <property type="molecule type" value="Genomic_DNA"/>
</dbReference>